<keyword evidence="5" id="KW-0119">Carbohydrate metabolism</keyword>
<dbReference type="GO" id="GO:0046872">
    <property type="term" value="F:metal ion binding"/>
    <property type="evidence" value="ECO:0007669"/>
    <property type="project" value="UniProtKB-KW"/>
</dbReference>
<dbReference type="SUPFAM" id="SSF56784">
    <property type="entry name" value="HAD-like"/>
    <property type="match status" value="1"/>
</dbReference>
<dbReference type="AlphaFoldDB" id="A0A5E4VHA9"/>
<comment type="similarity">
    <text evidence="2">Belongs to the HAD-like hydrolase superfamily. CbbY/CbbZ/Gph/YieH family.</text>
</comment>
<evidence type="ECO:0000256" key="3">
    <source>
        <dbReference type="ARBA" id="ARBA00022723"/>
    </source>
</evidence>
<keyword evidence="4" id="KW-0460">Magnesium</keyword>
<dbReference type="RefSeq" id="WP_150684404.1">
    <property type="nucleotide sequence ID" value="NZ_CABPSI010000003.1"/>
</dbReference>
<dbReference type="PANTHER" id="PTHR46193:SF18">
    <property type="entry name" value="HEXITOL PHOSPHATASE B"/>
    <property type="match status" value="1"/>
</dbReference>
<dbReference type="Gene3D" id="3.40.50.1000">
    <property type="entry name" value="HAD superfamily/HAD-like"/>
    <property type="match status" value="1"/>
</dbReference>
<accession>A0A5E4VHA9</accession>
<evidence type="ECO:0000256" key="4">
    <source>
        <dbReference type="ARBA" id="ARBA00022842"/>
    </source>
</evidence>
<dbReference type="EMBL" id="CABPSI010000003">
    <property type="protein sequence ID" value="VVE10310.1"/>
    <property type="molecule type" value="Genomic_DNA"/>
</dbReference>
<reference evidence="6 7" key="1">
    <citation type="submission" date="2019-08" db="EMBL/GenBank/DDBJ databases">
        <authorList>
            <person name="Peeters C."/>
        </authorList>
    </citation>
    <scope>NUCLEOTIDE SEQUENCE [LARGE SCALE GENOMIC DNA]</scope>
    <source>
        <strain evidence="6 7">LMG 31115</strain>
    </source>
</reference>
<dbReference type="Gene3D" id="1.10.150.240">
    <property type="entry name" value="Putative phosphatase, domain 2"/>
    <property type="match status" value="1"/>
</dbReference>
<dbReference type="EC" id="3.1.3.-" evidence="6"/>
<name>A0A5E4VHA9_9BURK</name>
<sequence>MPSSPKPLSKAILWDNDGVLSDTERLFYEANRDVLAEHGVDLTRERYIDWFLVSNLGAWHVLSEKGYPALELARLRVERNRRYSVALSTANGLTRPGLVPLLTRMKGRARMAIVTASFRDHLALAHGQDAFFEHFEAIFTRETSGQPKPAPDCYLKALDALQMTSDRCVVVEDSPRGLAAARAAGLKCIVIRSELLHDFPFVGAAAVVDNLTELERALDAFLAA</sequence>
<evidence type="ECO:0000256" key="1">
    <source>
        <dbReference type="ARBA" id="ARBA00001946"/>
    </source>
</evidence>
<dbReference type="InterPro" id="IPR023214">
    <property type="entry name" value="HAD_sf"/>
</dbReference>
<organism evidence="6 7">
    <name type="scientific">Pandoraea iniqua</name>
    <dbReference type="NCBI Taxonomy" id="2508288"/>
    <lineage>
        <taxon>Bacteria</taxon>
        <taxon>Pseudomonadati</taxon>
        <taxon>Pseudomonadota</taxon>
        <taxon>Betaproteobacteria</taxon>
        <taxon>Burkholderiales</taxon>
        <taxon>Burkholderiaceae</taxon>
        <taxon>Pandoraea</taxon>
    </lineage>
</organism>
<dbReference type="InterPro" id="IPR036412">
    <property type="entry name" value="HAD-like_sf"/>
</dbReference>
<dbReference type="InterPro" id="IPR051600">
    <property type="entry name" value="Beta-PGM-like"/>
</dbReference>
<protein>
    <submittedName>
        <fullName evidence="6">Phosphorylated carbohydrates phosphatase</fullName>
        <ecNumber evidence="6">3.1.3.-</ecNumber>
    </submittedName>
</protein>
<dbReference type="Pfam" id="PF00702">
    <property type="entry name" value="Hydrolase"/>
    <property type="match status" value="1"/>
</dbReference>
<dbReference type="SFLD" id="SFLDG01129">
    <property type="entry name" value="C1.5:_HAD__Beta-PGM__Phosphata"/>
    <property type="match status" value="1"/>
</dbReference>
<keyword evidence="6" id="KW-0378">Hydrolase</keyword>
<evidence type="ECO:0000256" key="5">
    <source>
        <dbReference type="ARBA" id="ARBA00023277"/>
    </source>
</evidence>
<comment type="cofactor">
    <cofactor evidence="1">
        <name>Mg(2+)</name>
        <dbReference type="ChEBI" id="CHEBI:18420"/>
    </cofactor>
</comment>
<proteinExistence type="inferred from homology"/>
<evidence type="ECO:0000313" key="7">
    <source>
        <dbReference type="Proteomes" id="UP000333828"/>
    </source>
</evidence>
<dbReference type="Proteomes" id="UP000333828">
    <property type="component" value="Unassembled WGS sequence"/>
</dbReference>
<keyword evidence="3" id="KW-0479">Metal-binding</keyword>
<dbReference type="InterPro" id="IPR006439">
    <property type="entry name" value="HAD-SF_hydro_IA"/>
</dbReference>
<evidence type="ECO:0000256" key="2">
    <source>
        <dbReference type="ARBA" id="ARBA00006171"/>
    </source>
</evidence>
<dbReference type="SFLD" id="SFLDS00003">
    <property type="entry name" value="Haloacid_Dehalogenase"/>
    <property type="match status" value="1"/>
</dbReference>
<dbReference type="CDD" id="cd07505">
    <property type="entry name" value="HAD_BPGM-like"/>
    <property type="match status" value="1"/>
</dbReference>
<dbReference type="NCBIfam" id="TIGR01509">
    <property type="entry name" value="HAD-SF-IA-v3"/>
    <property type="match status" value="1"/>
</dbReference>
<gene>
    <name evidence="6" type="ORF">PIN31115_02582</name>
</gene>
<evidence type="ECO:0000313" key="6">
    <source>
        <dbReference type="EMBL" id="VVE10310.1"/>
    </source>
</evidence>
<dbReference type="PANTHER" id="PTHR46193">
    <property type="entry name" value="6-PHOSPHOGLUCONATE PHOSPHATASE"/>
    <property type="match status" value="1"/>
</dbReference>
<dbReference type="GO" id="GO:0016787">
    <property type="term" value="F:hydrolase activity"/>
    <property type="evidence" value="ECO:0007669"/>
    <property type="project" value="UniProtKB-KW"/>
</dbReference>
<keyword evidence="7" id="KW-1185">Reference proteome</keyword>
<dbReference type="InterPro" id="IPR023198">
    <property type="entry name" value="PGP-like_dom2"/>
</dbReference>